<comment type="caution">
    <text evidence="4">The sequence shown here is derived from an EMBL/GenBank/DDBJ whole genome shotgun (WGS) entry which is preliminary data.</text>
</comment>
<dbReference type="CDD" id="cd04301">
    <property type="entry name" value="NAT_SF"/>
    <property type="match status" value="1"/>
</dbReference>
<name>A0A4Q7Y983_9ACTN</name>
<dbReference type="PANTHER" id="PTHR43877">
    <property type="entry name" value="AMINOALKYLPHOSPHONATE N-ACETYLTRANSFERASE-RELATED-RELATED"/>
    <property type="match status" value="1"/>
</dbReference>
<proteinExistence type="predicted"/>
<dbReference type="InterPro" id="IPR000182">
    <property type="entry name" value="GNAT_dom"/>
</dbReference>
<feature type="domain" description="N-acetyltransferase" evidence="3">
    <location>
        <begin position="1"/>
        <end position="147"/>
    </location>
</feature>
<accession>A0A4Q7Y983</accession>
<dbReference type="RefSeq" id="WP_104529544.1">
    <property type="nucleotide sequence ID" value="NZ_POQT01000029.1"/>
</dbReference>
<keyword evidence="2" id="KW-0012">Acyltransferase</keyword>
<evidence type="ECO:0000256" key="1">
    <source>
        <dbReference type="ARBA" id="ARBA00022679"/>
    </source>
</evidence>
<sequence>MIVSARYDSPEVRGLLNALAAHYVTVYGAHDLDDDDPNDYASPDGGCLVGYQDGVPVALENWRRYDADSCELRRLYVEPAVRGRGWARRMLTAAVEAAHAAGYARALCSTEAGEALAAVAGLEVRPVAPFGADADLTGVQFYAVSLTTGRHSACDGTVL</sequence>
<evidence type="ECO:0000256" key="2">
    <source>
        <dbReference type="ARBA" id="ARBA00023315"/>
    </source>
</evidence>
<dbReference type="PROSITE" id="PS51186">
    <property type="entry name" value="GNAT"/>
    <property type="match status" value="1"/>
</dbReference>
<dbReference type="SUPFAM" id="SSF55729">
    <property type="entry name" value="Acyl-CoA N-acyltransferases (Nat)"/>
    <property type="match status" value="1"/>
</dbReference>
<gene>
    <name evidence="4" type="ORF">BKA19_2402</name>
</gene>
<dbReference type="OrthoDB" id="70840at2"/>
<keyword evidence="5" id="KW-1185">Reference proteome</keyword>
<dbReference type="EMBL" id="SHKV01000001">
    <property type="protein sequence ID" value="RZU32701.1"/>
    <property type="molecule type" value="Genomic_DNA"/>
</dbReference>
<evidence type="ECO:0000313" key="4">
    <source>
        <dbReference type="EMBL" id="RZU32701.1"/>
    </source>
</evidence>
<evidence type="ECO:0000313" key="5">
    <source>
        <dbReference type="Proteomes" id="UP000292507"/>
    </source>
</evidence>
<evidence type="ECO:0000259" key="3">
    <source>
        <dbReference type="PROSITE" id="PS51186"/>
    </source>
</evidence>
<keyword evidence="1 4" id="KW-0808">Transferase</keyword>
<dbReference type="PANTHER" id="PTHR43877:SF2">
    <property type="entry name" value="AMINOALKYLPHOSPHONATE N-ACETYLTRANSFERASE-RELATED"/>
    <property type="match status" value="1"/>
</dbReference>
<dbReference type="Proteomes" id="UP000292507">
    <property type="component" value="Unassembled WGS sequence"/>
</dbReference>
<dbReference type="InterPro" id="IPR016181">
    <property type="entry name" value="Acyl_CoA_acyltransferase"/>
</dbReference>
<dbReference type="InterPro" id="IPR050832">
    <property type="entry name" value="Bact_Acetyltransf"/>
</dbReference>
<dbReference type="AlphaFoldDB" id="A0A4Q7Y983"/>
<organism evidence="4 5">
    <name type="scientific">Blastococcus saxobsidens</name>
    <dbReference type="NCBI Taxonomy" id="138336"/>
    <lineage>
        <taxon>Bacteria</taxon>
        <taxon>Bacillati</taxon>
        <taxon>Actinomycetota</taxon>
        <taxon>Actinomycetes</taxon>
        <taxon>Geodermatophilales</taxon>
        <taxon>Geodermatophilaceae</taxon>
        <taxon>Blastococcus</taxon>
    </lineage>
</organism>
<dbReference type="GO" id="GO:0016747">
    <property type="term" value="F:acyltransferase activity, transferring groups other than amino-acyl groups"/>
    <property type="evidence" value="ECO:0007669"/>
    <property type="project" value="InterPro"/>
</dbReference>
<protein>
    <submittedName>
        <fullName evidence="4">Acetyltransferase (GNAT) family protein</fullName>
    </submittedName>
</protein>
<reference evidence="4 5" key="1">
    <citation type="submission" date="2019-02" db="EMBL/GenBank/DDBJ databases">
        <title>Sequencing the genomes of 1000 actinobacteria strains.</title>
        <authorList>
            <person name="Klenk H.-P."/>
        </authorList>
    </citation>
    <scope>NUCLEOTIDE SEQUENCE [LARGE SCALE GENOMIC DNA]</scope>
    <source>
        <strain evidence="4 5">DSM 44509</strain>
    </source>
</reference>
<dbReference type="Pfam" id="PF00583">
    <property type="entry name" value="Acetyltransf_1"/>
    <property type="match status" value="1"/>
</dbReference>
<dbReference type="Gene3D" id="3.40.630.30">
    <property type="match status" value="1"/>
</dbReference>